<protein>
    <recommendedName>
        <fullName evidence="3">Fatty acid desaturase domain-containing protein</fullName>
    </recommendedName>
</protein>
<organism evidence="4 5">
    <name type="scientific">Purpureocillium lilacinum</name>
    <name type="common">Paecilomyces lilacinus</name>
    <dbReference type="NCBI Taxonomy" id="33203"/>
    <lineage>
        <taxon>Eukaryota</taxon>
        <taxon>Fungi</taxon>
        <taxon>Dikarya</taxon>
        <taxon>Ascomycota</taxon>
        <taxon>Pezizomycotina</taxon>
        <taxon>Sordariomycetes</taxon>
        <taxon>Hypocreomycetidae</taxon>
        <taxon>Hypocreales</taxon>
        <taxon>Ophiocordycipitaceae</taxon>
        <taxon>Purpureocillium</taxon>
    </lineage>
</organism>
<dbReference type="PANTHER" id="PTHR36459:SF1">
    <property type="entry name" value="FATTY ACID DESATURASE DOMAIN-CONTAINING PROTEIN-RELATED"/>
    <property type="match status" value="1"/>
</dbReference>
<dbReference type="Proteomes" id="UP000245956">
    <property type="component" value="Unassembled WGS sequence"/>
</dbReference>
<feature type="region of interest" description="Disordered" evidence="1">
    <location>
        <begin position="29"/>
        <end position="48"/>
    </location>
</feature>
<evidence type="ECO:0000256" key="1">
    <source>
        <dbReference type="SAM" id="MobiDB-lite"/>
    </source>
</evidence>
<dbReference type="InterPro" id="IPR005804">
    <property type="entry name" value="FA_desaturase_dom"/>
</dbReference>
<feature type="transmembrane region" description="Helical" evidence="2">
    <location>
        <begin position="221"/>
        <end position="244"/>
    </location>
</feature>
<accession>A0A2U3DR56</accession>
<dbReference type="GO" id="GO:0006629">
    <property type="term" value="P:lipid metabolic process"/>
    <property type="evidence" value="ECO:0007669"/>
    <property type="project" value="InterPro"/>
</dbReference>
<proteinExistence type="predicted"/>
<comment type="caution">
    <text evidence="4">The sequence shown here is derived from an EMBL/GenBank/DDBJ whole genome shotgun (WGS) entry which is preliminary data.</text>
</comment>
<dbReference type="AlphaFoldDB" id="A0A2U3DR56"/>
<keyword evidence="2" id="KW-0472">Membrane</keyword>
<dbReference type="PANTHER" id="PTHR36459">
    <property type="entry name" value="ORF"/>
    <property type="match status" value="1"/>
</dbReference>
<keyword evidence="2" id="KW-1133">Transmembrane helix</keyword>
<feature type="transmembrane region" description="Helical" evidence="2">
    <location>
        <begin position="109"/>
        <end position="131"/>
    </location>
</feature>
<keyword evidence="2" id="KW-0812">Transmembrane</keyword>
<dbReference type="EMBL" id="LCWV01000047">
    <property type="protein sequence ID" value="PWI64724.1"/>
    <property type="molecule type" value="Genomic_DNA"/>
</dbReference>
<feature type="domain" description="Fatty acid desaturase" evidence="3">
    <location>
        <begin position="143"/>
        <end position="346"/>
    </location>
</feature>
<gene>
    <name evidence="4" type="ORF">PCL_08650</name>
</gene>
<evidence type="ECO:0000259" key="3">
    <source>
        <dbReference type="Pfam" id="PF00487"/>
    </source>
</evidence>
<evidence type="ECO:0000313" key="5">
    <source>
        <dbReference type="Proteomes" id="UP000245956"/>
    </source>
</evidence>
<reference evidence="4 5" key="1">
    <citation type="journal article" date="2016" name="Front. Microbiol.">
        <title>Genome and transcriptome sequences reveal the specific parasitism of the nematophagous Purpureocillium lilacinum 36-1.</title>
        <authorList>
            <person name="Xie J."/>
            <person name="Li S."/>
            <person name="Mo C."/>
            <person name="Xiao X."/>
            <person name="Peng D."/>
            <person name="Wang G."/>
            <person name="Xiao Y."/>
        </authorList>
    </citation>
    <scope>NUCLEOTIDE SEQUENCE [LARGE SCALE GENOMIC DNA]</scope>
    <source>
        <strain evidence="4 5">36-1</strain>
    </source>
</reference>
<evidence type="ECO:0000313" key="4">
    <source>
        <dbReference type="EMBL" id="PWI64724.1"/>
    </source>
</evidence>
<name>A0A2U3DR56_PURLI</name>
<dbReference type="Pfam" id="PF00487">
    <property type="entry name" value="FA_desaturase"/>
    <property type="match status" value="1"/>
</dbReference>
<sequence>MSGILVDKGLTRQDRLVLQNLAADVRDYRRRRRNEGQKQPGKGHAARRRDAATLATLKALNDPAGALFHPTIFTSTELHNLHLPGILERWLLRPLVRTARSVLRVETDVVMIMHLLLYFCTSVPSAAFLYWNFSYVHGLLHLAMQATYMGTYTLMMHQHIHLGGILSKRYAVLDAAFPYITDPLMGHSWNSYYYHHVKHHHVENNGPDDLSSTMRYQRDNFVHFLCYAGRFYFLIWLDLPLYFLRKNRIELAAKAALWELGWYATLWHLYTLNAKATLVAFILPLLGLRAGLMVGNWGQHAFVDKERPGSDYRSSITLIDSNRHCFNDGYHTSHHLNPLRHWREHPVSFIGSKAEYASQGALVFHGIDFMMITVRLLLKDYRTLAECMVPIGSQIFMTMDERVDFLKGRTRQFTDKDIQRKR</sequence>
<evidence type="ECO:0000256" key="2">
    <source>
        <dbReference type="SAM" id="Phobius"/>
    </source>
</evidence>